<reference evidence="3 4" key="1">
    <citation type="submission" date="2014-02" db="EMBL/GenBank/DDBJ databases">
        <title>Draft genome sequence of Lysinibacillus massiliensis CCUG 49529.</title>
        <authorList>
            <person name="Zhang F."/>
            <person name="Wang G."/>
            <person name="Zhang L."/>
        </authorList>
    </citation>
    <scope>NUCLEOTIDE SEQUENCE [LARGE SCALE GENOMIC DNA]</scope>
    <source>
        <strain evidence="3 4">CCUG 49529</strain>
    </source>
</reference>
<feature type="domain" description="Creatinase N-terminal" evidence="2">
    <location>
        <begin position="12"/>
        <end position="157"/>
    </location>
</feature>
<protein>
    <submittedName>
        <fullName evidence="3">X-Pro dipeptidase</fullName>
    </submittedName>
</protein>
<dbReference type="EMBL" id="JPVQ01000028">
    <property type="protein sequence ID" value="KGR89996.1"/>
    <property type="molecule type" value="Genomic_DNA"/>
</dbReference>
<evidence type="ECO:0000259" key="2">
    <source>
        <dbReference type="Pfam" id="PF01321"/>
    </source>
</evidence>
<dbReference type="RefSeq" id="WP_036177895.1">
    <property type="nucleotide sequence ID" value="NZ_AVCZ01000028.1"/>
</dbReference>
<dbReference type="AlphaFoldDB" id="A0A0A3IZ64"/>
<dbReference type="CDD" id="cd01066">
    <property type="entry name" value="APP_MetAP"/>
    <property type="match status" value="1"/>
</dbReference>
<comment type="caution">
    <text evidence="3">The sequence shown here is derived from an EMBL/GenBank/DDBJ whole genome shotgun (WGS) entry which is preliminary data.</text>
</comment>
<evidence type="ECO:0000313" key="3">
    <source>
        <dbReference type="EMBL" id="KGR89996.1"/>
    </source>
</evidence>
<dbReference type="InterPro" id="IPR000587">
    <property type="entry name" value="Creatinase_N"/>
</dbReference>
<dbReference type="OrthoDB" id="9761809at2"/>
<dbReference type="PANTHER" id="PTHR46112">
    <property type="entry name" value="AMINOPEPTIDASE"/>
    <property type="match status" value="1"/>
</dbReference>
<gene>
    <name evidence="3" type="ORF">CD30_13970</name>
</gene>
<proteinExistence type="predicted"/>
<dbReference type="InterPro" id="IPR050659">
    <property type="entry name" value="Peptidase_M24B"/>
</dbReference>
<evidence type="ECO:0000259" key="1">
    <source>
        <dbReference type="Pfam" id="PF00557"/>
    </source>
</evidence>
<dbReference type="SUPFAM" id="SSF55920">
    <property type="entry name" value="Creatinase/aminopeptidase"/>
    <property type="match status" value="1"/>
</dbReference>
<dbReference type="Gene3D" id="3.40.350.10">
    <property type="entry name" value="Creatinase/prolidase N-terminal domain"/>
    <property type="match status" value="1"/>
</dbReference>
<dbReference type="eggNOG" id="COG0006">
    <property type="taxonomic scope" value="Bacteria"/>
</dbReference>
<dbReference type="Proteomes" id="UP000030595">
    <property type="component" value="Unassembled WGS sequence"/>
</dbReference>
<accession>A0A0A3IZ64</accession>
<name>A0A0A3IZ64_9BACL</name>
<dbReference type="InterPro" id="IPR029149">
    <property type="entry name" value="Creatin/AminoP/Spt16_N"/>
</dbReference>
<dbReference type="Pfam" id="PF00557">
    <property type="entry name" value="Peptidase_M24"/>
    <property type="match status" value="1"/>
</dbReference>
<sequence length="395" mass="44862">MEIFELSEYKERLRKTKEKMQEKGLDILLVTDPANMNYLTGYDGWSFYVHQCLIVLLDEEEPFWIGRNQDANGAKVTTYLGENHIIPYPDIYVQSTERHPMDFVCDILKELGQTNGTVGLEMDTYYFTAKCFTQLQLGLPQSTFVDATSLVNYVRIIKSDKEIEYIRRAARIVENAMQTGIDAIEEGVRECDVVAKIMHAQISGTVEFGGDYPAIMPLLPSGERTSTPHLTWTDEKYKSGIPVILELAGCYHRYHSPLSRTVFIGEPDPKIKYLADVVIEGLNETLSSVKPGITCEEVEAVWRKSIAKSGFEKESRIGYSMGLNYPPDWGEHTASLRPGDKTVLQPNMTFHCIPGIWLDEYGVELSESFRVTETGIEVFANFPRQLFVKNSTKIY</sequence>
<dbReference type="Pfam" id="PF01321">
    <property type="entry name" value="Creatinase_N"/>
    <property type="match status" value="1"/>
</dbReference>
<feature type="domain" description="Peptidase M24" evidence="1">
    <location>
        <begin position="164"/>
        <end position="373"/>
    </location>
</feature>
<keyword evidence="4" id="KW-1185">Reference proteome</keyword>
<organism evidence="3 4">
    <name type="scientific">Ureibacillus massiliensis 4400831 = CIP 108448 = CCUG 49529</name>
    <dbReference type="NCBI Taxonomy" id="1211035"/>
    <lineage>
        <taxon>Bacteria</taxon>
        <taxon>Bacillati</taxon>
        <taxon>Bacillota</taxon>
        <taxon>Bacilli</taxon>
        <taxon>Bacillales</taxon>
        <taxon>Caryophanaceae</taxon>
        <taxon>Ureibacillus</taxon>
    </lineage>
</organism>
<dbReference type="PANTHER" id="PTHR46112:SF3">
    <property type="entry name" value="AMINOPEPTIDASE YPDF"/>
    <property type="match status" value="1"/>
</dbReference>
<dbReference type="Gene3D" id="3.90.230.10">
    <property type="entry name" value="Creatinase/methionine aminopeptidase superfamily"/>
    <property type="match status" value="1"/>
</dbReference>
<dbReference type="InterPro" id="IPR036005">
    <property type="entry name" value="Creatinase/aminopeptidase-like"/>
</dbReference>
<dbReference type="SUPFAM" id="SSF53092">
    <property type="entry name" value="Creatinase/prolidase N-terminal domain"/>
    <property type="match status" value="1"/>
</dbReference>
<dbReference type="InterPro" id="IPR000994">
    <property type="entry name" value="Pept_M24"/>
</dbReference>
<evidence type="ECO:0000313" key="4">
    <source>
        <dbReference type="Proteomes" id="UP000030595"/>
    </source>
</evidence>